<sequence>MDRLLAMEMFVRVVETGSFSKAAREFNTTQPTVTKQVAATEARLGARLLNRNTRGVSLTEAGALYYEKCKSIVREAEEAESIVKLRQSQAQGLLRIGTSTAFGRRVVVPLALEFMARHPQVQVDLSFEDRYVDLVAQGIDVAIRMGKLADSSLGARFLGMNPWVMVAAPAYLRAHGAPKKAQDLSAHVALIYSSVVGDDVWHLHTPKGEPVTVPVSGRLRSNNVSAVLAAARAGLGIALMPRYVASDSLASGQVSEVLADHGLAEQEIHAVFPSPKLVPGKVSSFVAFLQGRFGEQWWLNAPATPPEDRAAR</sequence>
<dbReference type="InterPro" id="IPR036388">
    <property type="entry name" value="WH-like_DNA-bd_sf"/>
</dbReference>
<dbReference type="InterPro" id="IPR005119">
    <property type="entry name" value="LysR_subst-bd"/>
</dbReference>
<evidence type="ECO:0000259" key="5">
    <source>
        <dbReference type="PROSITE" id="PS50931"/>
    </source>
</evidence>
<evidence type="ECO:0000256" key="1">
    <source>
        <dbReference type="ARBA" id="ARBA00009437"/>
    </source>
</evidence>
<keyword evidence="4" id="KW-0804">Transcription</keyword>
<comment type="caution">
    <text evidence="6">The sequence shown here is derived from an EMBL/GenBank/DDBJ whole genome shotgun (WGS) entry which is preliminary data.</text>
</comment>
<dbReference type="InterPro" id="IPR036390">
    <property type="entry name" value="WH_DNA-bd_sf"/>
</dbReference>
<evidence type="ECO:0000256" key="3">
    <source>
        <dbReference type="ARBA" id="ARBA00023125"/>
    </source>
</evidence>
<evidence type="ECO:0000313" key="6">
    <source>
        <dbReference type="EMBL" id="MDO1530769.1"/>
    </source>
</evidence>
<name>A0ABT8RW35_9BURK</name>
<dbReference type="Pfam" id="PF03466">
    <property type="entry name" value="LysR_substrate"/>
    <property type="match status" value="1"/>
</dbReference>
<dbReference type="EMBL" id="JAUKVY010000001">
    <property type="protein sequence ID" value="MDO1530769.1"/>
    <property type="molecule type" value="Genomic_DNA"/>
</dbReference>
<evidence type="ECO:0000256" key="4">
    <source>
        <dbReference type="ARBA" id="ARBA00023163"/>
    </source>
</evidence>
<keyword evidence="7" id="KW-1185">Reference proteome</keyword>
<dbReference type="PROSITE" id="PS50931">
    <property type="entry name" value="HTH_LYSR"/>
    <property type="match status" value="1"/>
</dbReference>
<comment type="similarity">
    <text evidence="1">Belongs to the LysR transcriptional regulatory family.</text>
</comment>
<dbReference type="SUPFAM" id="SSF53850">
    <property type="entry name" value="Periplasmic binding protein-like II"/>
    <property type="match status" value="1"/>
</dbReference>
<proteinExistence type="inferred from homology"/>
<feature type="domain" description="HTH lysR-type" evidence="5">
    <location>
        <begin position="1"/>
        <end position="59"/>
    </location>
</feature>
<dbReference type="PANTHER" id="PTHR30537">
    <property type="entry name" value="HTH-TYPE TRANSCRIPTIONAL REGULATOR"/>
    <property type="match status" value="1"/>
</dbReference>
<evidence type="ECO:0000313" key="7">
    <source>
        <dbReference type="Proteomes" id="UP001169027"/>
    </source>
</evidence>
<keyword evidence="3" id="KW-0238">DNA-binding</keyword>
<keyword evidence="2" id="KW-0805">Transcription regulation</keyword>
<dbReference type="SUPFAM" id="SSF46785">
    <property type="entry name" value="Winged helix' DNA-binding domain"/>
    <property type="match status" value="1"/>
</dbReference>
<dbReference type="RefSeq" id="WP_301802363.1">
    <property type="nucleotide sequence ID" value="NZ_JAUJZH010000001.1"/>
</dbReference>
<dbReference type="PANTHER" id="PTHR30537:SF5">
    <property type="entry name" value="HTH-TYPE TRANSCRIPTIONAL ACTIVATOR TTDR-RELATED"/>
    <property type="match status" value="1"/>
</dbReference>
<dbReference type="Gene3D" id="1.10.10.10">
    <property type="entry name" value="Winged helix-like DNA-binding domain superfamily/Winged helix DNA-binding domain"/>
    <property type="match status" value="1"/>
</dbReference>
<dbReference type="Proteomes" id="UP001169027">
    <property type="component" value="Unassembled WGS sequence"/>
</dbReference>
<organism evidence="6 7">
    <name type="scientific">Variovorax ginsengisoli</name>
    <dbReference type="NCBI Taxonomy" id="363844"/>
    <lineage>
        <taxon>Bacteria</taxon>
        <taxon>Pseudomonadati</taxon>
        <taxon>Pseudomonadota</taxon>
        <taxon>Betaproteobacteria</taxon>
        <taxon>Burkholderiales</taxon>
        <taxon>Comamonadaceae</taxon>
        <taxon>Variovorax</taxon>
    </lineage>
</organism>
<evidence type="ECO:0000256" key="2">
    <source>
        <dbReference type="ARBA" id="ARBA00023015"/>
    </source>
</evidence>
<reference evidence="6" key="1">
    <citation type="submission" date="2023-06" db="EMBL/GenBank/DDBJ databases">
        <authorList>
            <person name="Jiang Y."/>
            <person name="Liu Q."/>
        </authorList>
    </citation>
    <scope>NUCLEOTIDE SEQUENCE</scope>
    <source>
        <strain evidence="6">CGMCC 1.12090</strain>
    </source>
</reference>
<dbReference type="CDD" id="cd08422">
    <property type="entry name" value="PBP2_CrgA_like"/>
    <property type="match status" value="1"/>
</dbReference>
<dbReference type="InterPro" id="IPR058163">
    <property type="entry name" value="LysR-type_TF_proteobact-type"/>
</dbReference>
<protein>
    <submittedName>
        <fullName evidence="6">LysR family transcriptional regulator</fullName>
    </submittedName>
</protein>
<accession>A0ABT8RW35</accession>
<dbReference type="Pfam" id="PF00126">
    <property type="entry name" value="HTH_1"/>
    <property type="match status" value="1"/>
</dbReference>
<dbReference type="InterPro" id="IPR000847">
    <property type="entry name" value="LysR_HTH_N"/>
</dbReference>
<gene>
    <name evidence="6" type="ORF">Q2T77_00595</name>
</gene>
<dbReference type="Gene3D" id="3.40.190.290">
    <property type="match status" value="1"/>
</dbReference>